<proteinExistence type="predicted"/>
<evidence type="ECO:0000313" key="2">
    <source>
        <dbReference type="EMBL" id="CAD9944520.1"/>
    </source>
</evidence>
<keyword evidence="1" id="KW-1133">Transmembrane helix</keyword>
<protein>
    <submittedName>
        <fullName evidence="2">Uncharacterized protein</fullName>
    </submittedName>
</protein>
<feature type="transmembrane region" description="Helical" evidence="1">
    <location>
        <begin position="64"/>
        <end position="85"/>
    </location>
</feature>
<keyword evidence="1" id="KW-0812">Transmembrane</keyword>
<feature type="transmembrane region" description="Helical" evidence="1">
    <location>
        <begin position="36"/>
        <end position="58"/>
    </location>
</feature>
<keyword evidence="1" id="KW-0472">Membrane</keyword>
<name>A0A7S2VCN6_9STRA</name>
<evidence type="ECO:0000256" key="1">
    <source>
        <dbReference type="SAM" id="Phobius"/>
    </source>
</evidence>
<dbReference type="EMBL" id="HBHT01003504">
    <property type="protein sequence ID" value="CAD9944520.1"/>
    <property type="molecule type" value="Transcribed_RNA"/>
</dbReference>
<dbReference type="AlphaFoldDB" id="A0A7S2VCN6"/>
<gene>
    <name evidence="2" type="ORF">APAL1065_LOCUS2358</name>
</gene>
<reference evidence="2" key="1">
    <citation type="submission" date="2021-01" db="EMBL/GenBank/DDBJ databases">
        <authorList>
            <person name="Corre E."/>
            <person name="Pelletier E."/>
            <person name="Niang G."/>
            <person name="Scheremetjew M."/>
            <person name="Finn R."/>
            <person name="Kale V."/>
            <person name="Holt S."/>
            <person name="Cochrane G."/>
            <person name="Meng A."/>
            <person name="Brown T."/>
            <person name="Cohen L."/>
        </authorList>
    </citation>
    <scope>NUCLEOTIDE SEQUENCE</scope>
    <source>
        <strain evidence="2">CCMP125</strain>
    </source>
</reference>
<accession>A0A7S2VCN6</accession>
<organism evidence="2">
    <name type="scientific">Entomoneis paludosa</name>
    <dbReference type="NCBI Taxonomy" id="265537"/>
    <lineage>
        <taxon>Eukaryota</taxon>
        <taxon>Sar</taxon>
        <taxon>Stramenopiles</taxon>
        <taxon>Ochrophyta</taxon>
        <taxon>Bacillariophyta</taxon>
        <taxon>Bacillariophyceae</taxon>
        <taxon>Bacillariophycidae</taxon>
        <taxon>Entomoneidaceae</taxon>
        <taxon>Entomoneis</taxon>
    </lineage>
</organism>
<sequence length="152" mass="17411">MSNQGRKYASLGLPLWNDFCQAACEIMQNTLRRFEFAVLSKSLILCFLVLFLPVVAIYGRYPEWLCYLVQGVLYLALVLPLQVFLADSTIVHSYQPAIGQELGELVERINAQFQQTNQPYYIVINTEPKPVWCGLLRDEASWVELRTCESTV</sequence>